<evidence type="ECO:0000256" key="1">
    <source>
        <dbReference type="SAM" id="MobiDB-lite"/>
    </source>
</evidence>
<feature type="region of interest" description="Disordered" evidence="1">
    <location>
        <begin position="40"/>
        <end position="166"/>
    </location>
</feature>
<dbReference type="AlphaFoldDB" id="B8A2E8"/>
<proteinExistence type="evidence at transcript level"/>
<sequence>MGHNAGRTPFIDISNTSIIGDQNGSNSLVPIVDANECKRQRDKERYATMSIEQKNEKNRKRREARQRNKALPLKSESSRDINTNQTRETVNVEISRDVHLGSGPIKNTPSPGNSIERKRQRDRERRATMSVEQRNEYNNKRRQMRQRNKGQNVMPNVSGCDETRQI</sequence>
<feature type="compositionally biased region" description="Basic residues" evidence="1">
    <location>
        <begin position="57"/>
        <end position="68"/>
    </location>
</feature>
<feature type="compositionally biased region" description="Basic and acidic residues" evidence="1">
    <location>
        <begin position="115"/>
        <end position="139"/>
    </location>
</feature>
<dbReference type="EMBL" id="BT055740">
    <property type="protein sequence ID" value="ACL54347.1"/>
    <property type="molecule type" value="mRNA"/>
</dbReference>
<name>B8A2E8_MAIZE</name>
<protein>
    <submittedName>
        <fullName evidence="2">Uncharacterized protein</fullName>
    </submittedName>
</protein>
<feature type="compositionally biased region" description="Polar residues" evidence="1">
    <location>
        <begin position="80"/>
        <end position="89"/>
    </location>
</feature>
<evidence type="ECO:0000313" key="2">
    <source>
        <dbReference type="EMBL" id="ACL54347.1"/>
    </source>
</evidence>
<reference evidence="2" key="1">
    <citation type="journal article" date="2009" name="PLoS Genet.">
        <title>Sequencing, mapping, and analysis of 27,455 maize full-length cDNAs.</title>
        <authorList>
            <person name="Soderlund C."/>
            <person name="Descour A."/>
            <person name="Kudrna D."/>
            <person name="Bomhoff M."/>
            <person name="Boyd L."/>
            <person name="Currie J."/>
            <person name="Angelova A."/>
            <person name="Collura K."/>
            <person name="Wissotski M."/>
            <person name="Ashley E."/>
            <person name="Morrow D."/>
            <person name="Fernandes J."/>
            <person name="Walbot V."/>
            <person name="Yu Y."/>
        </authorList>
    </citation>
    <scope>NUCLEOTIDE SEQUENCE</scope>
    <source>
        <strain evidence="2">B73</strain>
    </source>
</reference>
<accession>B8A2E8</accession>
<organism evidence="2">
    <name type="scientific">Zea mays</name>
    <name type="common">Maize</name>
    <dbReference type="NCBI Taxonomy" id="4577"/>
    <lineage>
        <taxon>Eukaryota</taxon>
        <taxon>Viridiplantae</taxon>
        <taxon>Streptophyta</taxon>
        <taxon>Embryophyta</taxon>
        <taxon>Tracheophyta</taxon>
        <taxon>Spermatophyta</taxon>
        <taxon>Magnoliopsida</taxon>
        <taxon>Liliopsida</taxon>
        <taxon>Poales</taxon>
        <taxon>Poaceae</taxon>
        <taxon>PACMAD clade</taxon>
        <taxon>Panicoideae</taxon>
        <taxon>Andropogonodae</taxon>
        <taxon>Andropogoneae</taxon>
        <taxon>Tripsacinae</taxon>
        <taxon>Zea</taxon>
    </lineage>
</organism>